<gene>
    <name evidence="2" type="ORF">MM415A01612_0009</name>
    <name evidence="3" type="ORF">MM415B03877_0001</name>
</gene>
<dbReference type="EMBL" id="MT143225">
    <property type="protein sequence ID" value="QJA94353.1"/>
    <property type="molecule type" value="Genomic_DNA"/>
</dbReference>
<accession>A0A6M3K2Y5</accession>
<evidence type="ECO:0000313" key="2">
    <source>
        <dbReference type="EMBL" id="QJA76011.1"/>
    </source>
</evidence>
<reference evidence="2" key="1">
    <citation type="submission" date="2020-03" db="EMBL/GenBank/DDBJ databases">
        <title>The deep terrestrial virosphere.</title>
        <authorList>
            <person name="Holmfeldt K."/>
            <person name="Nilsson E."/>
            <person name="Simone D."/>
            <person name="Lopez-Fernandez M."/>
            <person name="Wu X."/>
            <person name="de Brujin I."/>
            <person name="Lundin D."/>
            <person name="Andersson A."/>
            <person name="Bertilsson S."/>
            <person name="Dopson M."/>
        </authorList>
    </citation>
    <scope>NUCLEOTIDE SEQUENCE</scope>
    <source>
        <strain evidence="2">MM415A01612</strain>
        <strain evidence="3">MM415B03877</strain>
    </source>
</reference>
<keyword evidence="1" id="KW-1133">Transmembrane helix</keyword>
<dbReference type="EMBL" id="MT142199">
    <property type="protein sequence ID" value="QJA76011.1"/>
    <property type="molecule type" value="Genomic_DNA"/>
</dbReference>
<keyword evidence="1" id="KW-0472">Membrane</keyword>
<evidence type="ECO:0000313" key="3">
    <source>
        <dbReference type="EMBL" id="QJA94353.1"/>
    </source>
</evidence>
<feature type="transmembrane region" description="Helical" evidence="1">
    <location>
        <begin position="32"/>
        <end position="52"/>
    </location>
</feature>
<dbReference type="AlphaFoldDB" id="A0A6M3K2Y5"/>
<evidence type="ECO:0000256" key="1">
    <source>
        <dbReference type="SAM" id="Phobius"/>
    </source>
</evidence>
<keyword evidence="1" id="KW-0812">Transmembrane</keyword>
<protein>
    <recommendedName>
        <fullName evidence="4">Holin</fullName>
    </recommendedName>
</protein>
<proteinExistence type="predicted"/>
<evidence type="ECO:0008006" key="4">
    <source>
        <dbReference type="Google" id="ProtNLM"/>
    </source>
</evidence>
<feature type="transmembrane region" description="Helical" evidence="1">
    <location>
        <begin position="58"/>
        <end position="76"/>
    </location>
</feature>
<name>A0A6M3K2Y5_9ZZZZ</name>
<sequence length="92" mass="10067">MLSTSVRPEPERTSAEGNESTVVYSKLRSRTFWLSVIWTALVPLSLLYSAIFQVDVPWIANLITVAGIITATYVGGNKARAALEARQNNNNG</sequence>
<organism evidence="2">
    <name type="scientific">viral metagenome</name>
    <dbReference type="NCBI Taxonomy" id="1070528"/>
    <lineage>
        <taxon>unclassified sequences</taxon>
        <taxon>metagenomes</taxon>
        <taxon>organismal metagenomes</taxon>
    </lineage>
</organism>